<evidence type="ECO:0000313" key="4">
    <source>
        <dbReference type="Proteomes" id="UP000326169"/>
    </source>
</evidence>
<dbReference type="Proteomes" id="UP000326169">
    <property type="component" value="Unassembled WGS sequence"/>
</dbReference>
<dbReference type="RefSeq" id="WP_062946028.1">
    <property type="nucleotide sequence ID" value="NZ_BIMW01000076.1"/>
</dbReference>
<name>A0A5M3T8E2_LIMPL</name>
<evidence type="ECO:0000256" key="1">
    <source>
        <dbReference type="PROSITE-ProRule" id="PRU00169"/>
    </source>
</evidence>
<protein>
    <submittedName>
        <fullName evidence="3">Two-component response regulator</fullName>
    </submittedName>
</protein>
<keyword evidence="4" id="KW-1185">Reference proteome</keyword>
<organism evidence="3 4">
    <name type="scientific">Limnospira platensis NIES-46</name>
    <dbReference type="NCBI Taxonomy" id="1236695"/>
    <lineage>
        <taxon>Bacteria</taxon>
        <taxon>Bacillati</taxon>
        <taxon>Cyanobacteriota</taxon>
        <taxon>Cyanophyceae</taxon>
        <taxon>Oscillatoriophycideae</taxon>
        <taxon>Oscillatoriales</taxon>
        <taxon>Sirenicapillariaceae</taxon>
        <taxon>Limnospira</taxon>
    </lineage>
</organism>
<gene>
    <name evidence="3" type="ORF">NIES46_17310</name>
</gene>
<dbReference type="Gene3D" id="3.40.50.2300">
    <property type="match status" value="1"/>
</dbReference>
<proteinExistence type="predicted"/>
<comment type="caution">
    <text evidence="3">The sequence shown here is derived from an EMBL/GenBank/DDBJ whole genome shotgun (WGS) entry which is preliminary data.</text>
</comment>
<dbReference type="PROSITE" id="PS50110">
    <property type="entry name" value="RESPONSE_REGULATORY"/>
    <property type="match status" value="1"/>
</dbReference>
<dbReference type="SUPFAM" id="SSF52172">
    <property type="entry name" value="CheY-like"/>
    <property type="match status" value="1"/>
</dbReference>
<dbReference type="EMBL" id="BIMW01000076">
    <property type="protein sequence ID" value="GCE93679.1"/>
    <property type="molecule type" value="Genomic_DNA"/>
</dbReference>
<sequence>MIFNILWVEESQEFNSTLEDTIALEEFNIICAEGGSWGAQIAKEIEPHIIISSLNLSDRNTDRFIRRLQQNQKTADIPVILIQSEFPVSCRSLGFQLARNHYLTTAKNVNNLIATILNDLSRKAASRSIFIPYVA</sequence>
<accession>A0A5M3T8E2</accession>
<feature type="domain" description="Response regulatory" evidence="2">
    <location>
        <begin position="4"/>
        <end position="120"/>
    </location>
</feature>
<evidence type="ECO:0000259" key="2">
    <source>
        <dbReference type="PROSITE" id="PS50110"/>
    </source>
</evidence>
<dbReference type="InterPro" id="IPR011006">
    <property type="entry name" value="CheY-like_superfamily"/>
</dbReference>
<comment type="caution">
    <text evidence="1">Lacks conserved residue(s) required for the propagation of feature annotation.</text>
</comment>
<evidence type="ECO:0000313" key="3">
    <source>
        <dbReference type="EMBL" id="GCE93679.1"/>
    </source>
</evidence>
<dbReference type="GeneID" id="301682589"/>
<reference evidence="3 4" key="1">
    <citation type="journal article" date="2019" name="J Genomics">
        <title>The Draft Genome of a Hydrogen-producing Cyanobacterium, Arthrospira platensis NIES-46.</title>
        <authorList>
            <person name="Suzuki S."/>
            <person name="Yamaguchi H."/>
            <person name="Kawachi M."/>
        </authorList>
    </citation>
    <scope>NUCLEOTIDE SEQUENCE [LARGE SCALE GENOMIC DNA]</scope>
    <source>
        <strain evidence="3 4">NIES-46</strain>
    </source>
</reference>
<dbReference type="InterPro" id="IPR001789">
    <property type="entry name" value="Sig_transdc_resp-reg_receiver"/>
</dbReference>